<dbReference type="InterPro" id="IPR049804">
    <property type="entry name" value="Choice_anch_L"/>
</dbReference>
<proteinExistence type="predicted"/>
<feature type="compositionally biased region" description="Polar residues" evidence="1">
    <location>
        <begin position="921"/>
        <end position="930"/>
    </location>
</feature>
<evidence type="ECO:0000256" key="1">
    <source>
        <dbReference type="SAM" id="MobiDB-lite"/>
    </source>
</evidence>
<dbReference type="InterPro" id="IPR002889">
    <property type="entry name" value="WSC_carb-bd"/>
</dbReference>
<feature type="compositionally biased region" description="Low complexity" evidence="1">
    <location>
        <begin position="477"/>
        <end position="495"/>
    </location>
</feature>
<organism evidence="4 5">
    <name type="scientific">Fusarium sporotrichioides</name>
    <dbReference type="NCBI Taxonomy" id="5514"/>
    <lineage>
        <taxon>Eukaryota</taxon>
        <taxon>Fungi</taxon>
        <taxon>Dikarya</taxon>
        <taxon>Ascomycota</taxon>
        <taxon>Pezizomycotina</taxon>
        <taxon>Sordariomycetes</taxon>
        <taxon>Hypocreomycetidae</taxon>
        <taxon>Hypocreales</taxon>
        <taxon>Nectriaceae</taxon>
        <taxon>Fusarium</taxon>
    </lineage>
</organism>
<protein>
    <recommendedName>
        <fullName evidence="3">WSC domain-containing protein</fullName>
    </recommendedName>
</protein>
<keyword evidence="5" id="KW-1185">Reference proteome</keyword>
<dbReference type="AlphaFoldDB" id="A0A395S4L4"/>
<feature type="compositionally biased region" description="Low complexity" evidence="1">
    <location>
        <begin position="268"/>
        <end position="400"/>
    </location>
</feature>
<sequence>MWFQLPSLRLIALAILFPSSNAFSVATTNDANTLAAAIFGQGITITQASFSGASVSSGTFADGPFGIGSGAILTSGSAIGALPNGDHYVNNGASGSDTYCGSSTFNAALLTVDILINPTYNGVRVEFILASEEDGGSTDPIGIFLAGTQYALDANGNRITARSPYLSSPLVIRPPNSVTSYAGSSPPLWIDILATGTQTMVIAICDMGDAEWDSGLLIKAEGCIDCDTDIRLAYVTTTTTLPAGEATYTSTTTASGTESGTVLIAVVATSTEEPTTTTADVTTTTTADESTITTAEATTTTTDDETTTTTTADATITTTQESTTESTSGNPTTTTTQDTTTSGSTETSTEASSTVISSEQLSDTTTTTLATSDTTTESSTIATESDIITTTTEGSSTQTIASTKTINTSDAPIDGTSTSLSDVETSSTTSTVSTSSHELTDSSSSAISTDDTAVPDPGTRTTSESLETTTVQQNELSTDTTTPSSSGPEEQTSSSIGKHPKDTYALCKTLLVPSLYTLANRPFYLAITSTADDVPTPATSSVATSSIMPSNLAVIGNFRFFGCLGSPDGYPSFELIGETPDMTTEDCVRLGTGRAYIGIYQRSCYAADTLDSADTVTNGRCDLPCPGDPGLFCGGVVDPELRFRSRGRLSRRDAPPGILLTLYSQIEAISGSQTVSDTPSTADAMTTNSLLPTSNPTISLSEFPSTQSFVDSAITTKPSIPITQSQGGRPIVPPFPTSAPFNAGNFTTNAAVAPIVTTITYTVVDPNNPSYLTVTEFCSTLRPSPCHHCQYQQPPTVEMTTIRADCNACGHSGENTIILEVPVGAAQTRNHAAYETNRVQYHEDSPYGQEPRPGEGDSHTWQRPRPQNDVPATGDRPYKGNEGYKFDQPQIYHTGFNSAGGNHNEGEAADVTKTEPKPNTARASFYTSGA</sequence>
<evidence type="ECO:0000313" key="5">
    <source>
        <dbReference type="Proteomes" id="UP000266152"/>
    </source>
</evidence>
<feature type="compositionally biased region" description="Basic and acidic residues" evidence="1">
    <location>
        <begin position="904"/>
        <end position="916"/>
    </location>
</feature>
<dbReference type="Pfam" id="PF01822">
    <property type="entry name" value="WSC"/>
    <property type="match status" value="1"/>
</dbReference>
<dbReference type="SMART" id="SM00321">
    <property type="entry name" value="WSC"/>
    <property type="match status" value="1"/>
</dbReference>
<dbReference type="STRING" id="5514.A0A395S4L4"/>
<name>A0A395S4L4_FUSSP</name>
<evidence type="ECO:0000256" key="2">
    <source>
        <dbReference type="SAM" id="SignalP"/>
    </source>
</evidence>
<feature type="compositionally biased region" description="Low complexity" evidence="1">
    <location>
        <begin position="459"/>
        <end position="470"/>
    </location>
</feature>
<feature type="compositionally biased region" description="Basic and acidic residues" evidence="1">
    <location>
        <begin position="876"/>
        <end position="885"/>
    </location>
</feature>
<accession>A0A395S4L4</accession>
<feature type="signal peptide" evidence="2">
    <location>
        <begin position="1"/>
        <end position="22"/>
    </location>
</feature>
<comment type="caution">
    <text evidence="4">The sequence shown here is derived from an EMBL/GenBank/DDBJ whole genome shotgun (WGS) entry which is preliminary data.</text>
</comment>
<evidence type="ECO:0000313" key="4">
    <source>
        <dbReference type="EMBL" id="RGP67346.1"/>
    </source>
</evidence>
<feature type="compositionally biased region" description="Polar residues" evidence="1">
    <location>
        <begin position="401"/>
        <end position="410"/>
    </location>
</feature>
<feature type="chain" id="PRO_5017236316" description="WSC domain-containing protein" evidence="2">
    <location>
        <begin position="23"/>
        <end position="930"/>
    </location>
</feature>
<dbReference type="EMBL" id="PXOF01000083">
    <property type="protein sequence ID" value="RGP67346.1"/>
    <property type="molecule type" value="Genomic_DNA"/>
</dbReference>
<feature type="domain" description="WSC" evidence="3">
    <location>
        <begin position="557"/>
        <end position="645"/>
    </location>
</feature>
<feature type="compositionally biased region" description="Low complexity" evidence="1">
    <location>
        <begin position="416"/>
        <end position="452"/>
    </location>
</feature>
<feature type="region of interest" description="Disordered" evidence="1">
    <location>
        <begin position="268"/>
        <end position="499"/>
    </location>
</feature>
<gene>
    <name evidence="4" type="ORF">FSPOR_6106</name>
</gene>
<reference evidence="4 5" key="1">
    <citation type="journal article" date="2018" name="PLoS Pathog.">
        <title>Evolution of structural diversity of trichothecenes, a family of toxins produced by plant pathogenic and entomopathogenic fungi.</title>
        <authorList>
            <person name="Proctor R.H."/>
            <person name="McCormick S.P."/>
            <person name="Kim H.S."/>
            <person name="Cardoza R.E."/>
            <person name="Stanley A.M."/>
            <person name="Lindo L."/>
            <person name="Kelly A."/>
            <person name="Brown D.W."/>
            <person name="Lee T."/>
            <person name="Vaughan M.M."/>
            <person name="Alexander N.J."/>
            <person name="Busman M."/>
            <person name="Gutierrez S."/>
        </authorList>
    </citation>
    <scope>NUCLEOTIDE SEQUENCE [LARGE SCALE GENOMIC DNA]</scope>
    <source>
        <strain evidence="4 5">NRRL 3299</strain>
    </source>
</reference>
<keyword evidence="2" id="KW-0732">Signal</keyword>
<dbReference type="Proteomes" id="UP000266152">
    <property type="component" value="Unassembled WGS sequence"/>
</dbReference>
<feature type="region of interest" description="Disordered" evidence="1">
    <location>
        <begin position="843"/>
        <end position="930"/>
    </location>
</feature>
<evidence type="ECO:0000259" key="3">
    <source>
        <dbReference type="SMART" id="SM00321"/>
    </source>
</evidence>
<dbReference type="NCBIfam" id="NF038133">
    <property type="entry name" value="choice_anch_L"/>
    <property type="match status" value="1"/>
</dbReference>